<dbReference type="HAMAP" id="MF_01830">
    <property type="entry name" value="Hydro_lyase"/>
    <property type="match status" value="1"/>
</dbReference>
<dbReference type="InterPro" id="IPR016938">
    <property type="entry name" value="UPF0317"/>
</dbReference>
<comment type="caution">
    <text evidence="4">The sequence shown here is derived from an EMBL/GenBank/DDBJ whole genome shotgun (WGS) entry which is preliminary data.</text>
</comment>
<protein>
    <recommendedName>
        <fullName evidence="3">Putative hydro-lyase J2W49_001165</fullName>
        <ecNumber evidence="3">4.2.1.-</ecNumber>
    </recommendedName>
</protein>
<dbReference type="EC" id="4.2.1.-" evidence="3"/>
<gene>
    <name evidence="4" type="ORF">J2W49_001165</name>
</gene>
<keyword evidence="2 3" id="KW-0456">Lyase</keyword>
<dbReference type="PANTHER" id="PTHR32022">
    <property type="entry name" value="D-GLUTAMATE CYCLASE, MITOCHONDRIAL"/>
    <property type="match status" value="1"/>
</dbReference>
<evidence type="ECO:0000313" key="4">
    <source>
        <dbReference type="EMBL" id="MDR7149216.1"/>
    </source>
</evidence>
<dbReference type="Proteomes" id="UP001265700">
    <property type="component" value="Unassembled WGS sequence"/>
</dbReference>
<evidence type="ECO:0000256" key="3">
    <source>
        <dbReference type="HAMAP-Rule" id="MF_01830"/>
    </source>
</evidence>
<dbReference type="PIRSF" id="PIRSF029755">
    <property type="entry name" value="UCP029755"/>
    <property type="match status" value="1"/>
</dbReference>
<dbReference type="EMBL" id="JAVDWU010000002">
    <property type="protein sequence ID" value="MDR7149216.1"/>
    <property type="molecule type" value="Genomic_DNA"/>
</dbReference>
<evidence type="ECO:0000256" key="1">
    <source>
        <dbReference type="ARBA" id="ARBA00007896"/>
    </source>
</evidence>
<dbReference type="Gene3D" id="3.40.1640.10">
    <property type="entry name" value="PSTPO5379-like"/>
    <property type="match status" value="1"/>
</dbReference>
<sequence>MKNESEQAIAVFGAEGLQTAALVRSRIRKGLWTSHTSGLADEHVQGNLVILPKAQADDFLLYCQRNPKPCPVLAVSNPGDRSLPTLGADIDIATDVPRYRVWRDGELVNEPTDITALWRDDLVSFVIGCSFSFEQALMEAGLTLRHVEQGRNVAMFRTNIPTQPAGPFSGPLVVTMRPLRASAVIRAVQITSRFPNVHGAPVHIGDPSLIGIADLARPDYGDAVDVMPDELPVFWACGVTPQAAIQQARPAFCITHAPGAMLITDLLNHQLASF</sequence>
<evidence type="ECO:0000256" key="2">
    <source>
        <dbReference type="ARBA" id="ARBA00023239"/>
    </source>
</evidence>
<dbReference type="InterPro" id="IPR038021">
    <property type="entry name" value="Putative_hydro-lyase"/>
</dbReference>
<dbReference type="NCBIfam" id="NF003969">
    <property type="entry name" value="PRK05463.1"/>
    <property type="match status" value="1"/>
</dbReference>
<dbReference type="Pfam" id="PF07286">
    <property type="entry name" value="D-Glu_cyclase"/>
    <property type="match status" value="1"/>
</dbReference>
<proteinExistence type="inferred from homology"/>
<dbReference type="PANTHER" id="PTHR32022:SF10">
    <property type="entry name" value="D-GLUTAMATE CYCLASE, MITOCHONDRIAL"/>
    <property type="match status" value="1"/>
</dbReference>
<organism evidence="4 5">
    <name type="scientific">Hydrogenophaga palleronii</name>
    <dbReference type="NCBI Taxonomy" id="65655"/>
    <lineage>
        <taxon>Bacteria</taxon>
        <taxon>Pseudomonadati</taxon>
        <taxon>Pseudomonadota</taxon>
        <taxon>Betaproteobacteria</taxon>
        <taxon>Burkholderiales</taxon>
        <taxon>Comamonadaceae</taxon>
        <taxon>Hydrogenophaga</taxon>
    </lineage>
</organism>
<evidence type="ECO:0000313" key="5">
    <source>
        <dbReference type="Proteomes" id="UP001265700"/>
    </source>
</evidence>
<dbReference type="InterPro" id="IPR009906">
    <property type="entry name" value="D-Glu_cyclase"/>
</dbReference>
<accession>A0ABU1WIW9</accession>
<name>A0ABU1WIW9_9BURK</name>
<comment type="similarity">
    <text evidence="1 3">Belongs to the D-glutamate cyclase family.</text>
</comment>
<dbReference type="Gene3D" id="3.30.2040.10">
    <property type="entry name" value="PSTPO5379-like domain"/>
    <property type="match status" value="1"/>
</dbReference>
<keyword evidence="5" id="KW-1185">Reference proteome</keyword>
<dbReference type="SUPFAM" id="SSF160920">
    <property type="entry name" value="PSTPO5379-like"/>
    <property type="match status" value="1"/>
</dbReference>
<reference evidence="4 5" key="1">
    <citation type="submission" date="2023-07" db="EMBL/GenBank/DDBJ databases">
        <title>Sorghum-associated microbial communities from plants grown in Nebraska, USA.</title>
        <authorList>
            <person name="Schachtman D."/>
        </authorList>
    </citation>
    <scope>NUCLEOTIDE SEQUENCE [LARGE SCALE GENOMIC DNA]</scope>
    <source>
        <strain evidence="4 5">4249</strain>
    </source>
</reference>